<evidence type="ECO:0000256" key="2">
    <source>
        <dbReference type="ARBA" id="ARBA00022448"/>
    </source>
</evidence>
<dbReference type="STRING" id="908615.SAMN05421540_101159"/>
<evidence type="ECO:0000256" key="9">
    <source>
        <dbReference type="SAM" id="Phobius"/>
    </source>
</evidence>
<dbReference type="EMBL" id="FNQF01000001">
    <property type="protein sequence ID" value="SDZ75302.1"/>
    <property type="molecule type" value="Genomic_DNA"/>
</dbReference>
<dbReference type="PANTHER" id="PTHR30561:SF1">
    <property type="entry name" value="MULTIDRUG TRANSPORTER EMRE"/>
    <property type="match status" value="1"/>
</dbReference>
<dbReference type="InterPro" id="IPR000390">
    <property type="entry name" value="Small_drug/metabolite_transptr"/>
</dbReference>
<evidence type="ECO:0000256" key="5">
    <source>
        <dbReference type="ARBA" id="ARBA00022989"/>
    </source>
</evidence>
<evidence type="ECO:0000313" key="11">
    <source>
        <dbReference type="Proteomes" id="UP000198820"/>
    </source>
</evidence>
<dbReference type="Pfam" id="PF00893">
    <property type="entry name" value="Multi_Drug_Res"/>
    <property type="match status" value="1"/>
</dbReference>
<dbReference type="GO" id="GO:1990961">
    <property type="term" value="P:xenobiotic detoxification by transmembrane export across the plasma membrane"/>
    <property type="evidence" value="ECO:0007669"/>
    <property type="project" value="UniProtKB-ARBA"/>
</dbReference>
<dbReference type="Proteomes" id="UP000198820">
    <property type="component" value="Unassembled WGS sequence"/>
</dbReference>
<sequence length="109" mass="12114">MKWIFLLVAILFESIATTALKYSNGFTEWKPTVIMIIGYLFSFYFLALTLKDIPMGIAYAIWSAVGIILISGIGYFKFQQNLDIPAIIGISLIVIGVLVIQIFSKTTAV</sequence>
<evidence type="ECO:0000256" key="1">
    <source>
        <dbReference type="ARBA" id="ARBA00004651"/>
    </source>
</evidence>
<name>A0A1H3VMI8_9FLAO</name>
<dbReference type="InterPro" id="IPR045324">
    <property type="entry name" value="Small_multidrug_res"/>
</dbReference>
<comment type="similarity">
    <text evidence="7 8">Belongs to the drug/metabolite transporter (DMT) superfamily. Small multidrug resistance (SMR) (TC 2.A.7.1) family.</text>
</comment>
<evidence type="ECO:0000256" key="8">
    <source>
        <dbReference type="RuleBase" id="RU003942"/>
    </source>
</evidence>
<evidence type="ECO:0000256" key="4">
    <source>
        <dbReference type="ARBA" id="ARBA00022692"/>
    </source>
</evidence>
<feature type="transmembrane region" description="Helical" evidence="9">
    <location>
        <begin position="57"/>
        <end position="78"/>
    </location>
</feature>
<dbReference type="GO" id="GO:0005886">
    <property type="term" value="C:plasma membrane"/>
    <property type="evidence" value="ECO:0007669"/>
    <property type="project" value="UniProtKB-SubCell"/>
</dbReference>
<dbReference type="RefSeq" id="WP_093238042.1">
    <property type="nucleotide sequence ID" value="NZ_FNQF01000001.1"/>
</dbReference>
<feature type="transmembrane region" description="Helical" evidence="9">
    <location>
        <begin position="84"/>
        <end position="103"/>
    </location>
</feature>
<comment type="subcellular location">
    <subcellularLocation>
        <location evidence="1 8">Cell membrane</location>
        <topology evidence="1 8">Multi-pass membrane protein</topology>
    </subcellularLocation>
</comment>
<dbReference type="GO" id="GO:0015297">
    <property type="term" value="F:antiporter activity"/>
    <property type="evidence" value="ECO:0007669"/>
    <property type="project" value="TreeGrafter"/>
</dbReference>
<evidence type="ECO:0000313" key="10">
    <source>
        <dbReference type="EMBL" id="SDZ75302.1"/>
    </source>
</evidence>
<keyword evidence="4 8" id="KW-0812">Transmembrane</keyword>
<feature type="transmembrane region" description="Helical" evidence="9">
    <location>
        <begin position="32"/>
        <end position="50"/>
    </location>
</feature>
<organism evidence="10 11">
    <name type="scientific">Psychroflexus halocasei</name>
    <dbReference type="NCBI Taxonomy" id="908615"/>
    <lineage>
        <taxon>Bacteria</taxon>
        <taxon>Pseudomonadati</taxon>
        <taxon>Bacteroidota</taxon>
        <taxon>Flavobacteriia</taxon>
        <taxon>Flavobacteriales</taxon>
        <taxon>Flavobacteriaceae</taxon>
        <taxon>Psychroflexus</taxon>
    </lineage>
</organism>
<dbReference type="AlphaFoldDB" id="A0A1H3VMI8"/>
<evidence type="ECO:0000256" key="7">
    <source>
        <dbReference type="ARBA" id="ARBA00038032"/>
    </source>
</evidence>
<keyword evidence="5 9" id="KW-1133">Transmembrane helix</keyword>
<keyword evidence="2" id="KW-0813">Transport</keyword>
<dbReference type="FunFam" id="1.10.3730.20:FF:000001">
    <property type="entry name" value="Quaternary ammonium compound resistance transporter SugE"/>
    <property type="match status" value="1"/>
</dbReference>
<dbReference type="GO" id="GO:0015220">
    <property type="term" value="F:choline transmembrane transporter activity"/>
    <property type="evidence" value="ECO:0007669"/>
    <property type="project" value="TreeGrafter"/>
</dbReference>
<keyword evidence="3" id="KW-1003">Cell membrane</keyword>
<gene>
    <name evidence="10" type="ORF">SAMN05421540_101159</name>
</gene>
<reference evidence="10 11" key="1">
    <citation type="submission" date="2016-10" db="EMBL/GenBank/DDBJ databases">
        <authorList>
            <person name="de Groot N.N."/>
        </authorList>
    </citation>
    <scope>NUCLEOTIDE SEQUENCE [LARGE SCALE GENOMIC DNA]</scope>
    <source>
        <strain evidence="10 11">DSM 23581</strain>
    </source>
</reference>
<dbReference type="GO" id="GO:0031460">
    <property type="term" value="P:glycine betaine transport"/>
    <property type="evidence" value="ECO:0007669"/>
    <property type="project" value="TreeGrafter"/>
</dbReference>
<dbReference type="Gene3D" id="1.10.3730.20">
    <property type="match status" value="1"/>
</dbReference>
<evidence type="ECO:0000256" key="6">
    <source>
        <dbReference type="ARBA" id="ARBA00023136"/>
    </source>
</evidence>
<accession>A0A1H3VMI8</accession>
<proteinExistence type="inferred from homology"/>
<dbReference type="GO" id="GO:0015199">
    <property type="term" value="F:amino-acid betaine transmembrane transporter activity"/>
    <property type="evidence" value="ECO:0007669"/>
    <property type="project" value="TreeGrafter"/>
</dbReference>
<evidence type="ECO:0000256" key="3">
    <source>
        <dbReference type="ARBA" id="ARBA00022475"/>
    </source>
</evidence>
<dbReference type="InterPro" id="IPR037185">
    <property type="entry name" value="EmrE-like"/>
</dbReference>
<keyword evidence="6 9" id="KW-0472">Membrane</keyword>
<protein>
    <submittedName>
        <fullName evidence="10">Small multidrug resistance pump</fullName>
    </submittedName>
</protein>
<keyword evidence="11" id="KW-1185">Reference proteome</keyword>
<dbReference type="PANTHER" id="PTHR30561">
    <property type="entry name" value="SMR FAMILY PROTON-DEPENDENT DRUG EFFLUX TRANSPORTER SUGE"/>
    <property type="match status" value="1"/>
</dbReference>
<dbReference type="SUPFAM" id="SSF103481">
    <property type="entry name" value="Multidrug resistance efflux transporter EmrE"/>
    <property type="match status" value="1"/>
</dbReference>